<protein>
    <submittedName>
        <fullName evidence="1">Uncharacterized protein</fullName>
    </submittedName>
</protein>
<dbReference type="OrthoDB" id="6173518at2"/>
<proteinExistence type="predicted"/>
<organism evidence="1 2">
    <name type="scientific">Vreelandella aquamarina</name>
    <dbReference type="NCBI Taxonomy" id="77097"/>
    <lineage>
        <taxon>Bacteria</taxon>
        <taxon>Pseudomonadati</taxon>
        <taxon>Pseudomonadota</taxon>
        <taxon>Gammaproteobacteria</taxon>
        <taxon>Oceanospirillales</taxon>
        <taxon>Halomonadaceae</taxon>
        <taxon>Vreelandella</taxon>
    </lineage>
</organism>
<dbReference type="Proteomes" id="UP000463949">
    <property type="component" value="Chromosome"/>
</dbReference>
<dbReference type="RefSeq" id="WP_159342340.1">
    <property type="nucleotide sequence ID" value="NZ_CP024621.1"/>
</dbReference>
<reference evidence="1 2" key="1">
    <citation type="submission" date="2017-10" db="EMBL/GenBank/DDBJ databases">
        <title>Coral associated bacteria.</title>
        <authorList>
            <person name="Wang X."/>
        </authorList>
    </citation>
    <scope>NUCLEOTIDE SEQUENCE [LARGE SCALE GENOMIC DNA]</scope>
    <source>
        <strain evidence="1 2">SCSIO 43005</strain>
    </source>
</reference>
<sequence length="154" mass="17279">MDKLTAMIQAVAEDYGHKRLADDLGCSYNGLLNQLNPNNDRPISLRKFWQMARFTKDPRLVEALLDEMGMVATPVAQEFSDIEEEIKELLMDQHEVIASFVAAIRAAKADGEICDKELAEIRSYRKEVAVKANTVMSRIEAMHKNGKAALKAVQ</sequence>
<dbReference type="AlphaFoldDB" id="A0A857GN39"/>
<evidence type="ECO:0000313" key="1">
    <source>
        <dbReference type="EMBL" id="QHD50027.1"/>
    </source>
</evidence>
<dbReference type="SUPFAM" id="SSF158682">
    <property type="entry name" value="TerB-like"/>
    <property type="match status" value="1"/>
</dbReference>
<dbReference type="EMBL" id="CP024621">
    <property type="protein sequence ID" value="QHD50027.1"/>
    <property type="molecule type" value="Genomic_DNA"/>
</dbReference>
<accession>A0A857GN39</accession>
<dbReference type="Pfam" id="PF06892">
    <property type="entry name" value="Phage_CP76"/>
    <property type="match status" value="1"/>
</dbReference>
<gene>
    <name evidence="1" type="ORF">CTT34_10165</name>
</gene>
<dbReference type="InterPro" id="IPR029024">
    <property type="entry name" value="TerB-like"/>
</dbReference>
<dbReference type="InterPro" id="IPR009679">
    <property type="entry name" value="Phage_186_CII-like"/>
</dbReference>
<dbReference type="GO" id="GO:0003677">
    <property type="term" value="F:DNA binding"/>
    <property type="evidence" value="ECO:0007669"/>
    <property type="project" value="InterPro"/>
</dbReference>
<evidence type="ECO:0000313" key="2">
    <source>
        <dbReference type="Proteomes" id="UP000463949"/>
    </source>
</evidence>
<dbReference type="KEGG" id="hmd:CTT34_10165"/>
<name>A0A857GN39_9GAMM</name>